<evidence type="ECO:0000313" key="1">
    <source>
        <dbReference type="EMBL" id="EPS74634.1"/>
    </source>
</evidence>
<dbReference type="AlphaFoldDB" id="S8D4E8"/>
<reference evidence="1 2" key="1">
    <citation type="journal article" date="2013" name="BMC Genomics">
        <title>The miniature genome of a carnivorous plant Genlisea aurea contains a low number of genes and short non-coding sequences.</title>
        <authorList>
            <person name="Leushkin E.V."/>
            <person name="Sutormin R.A."/>
            <person name="Nabieva E.R."/>
            <person name="Penin A.A."/>
            <person name="Kondrashov A.S."/>
            <person name="Logacheva M.D."/>
        </authorList>
    </citation>
    <scope>NUCLEOTIDE SEQUENCE [LARGE SCALE GENOMIC DNA]</scope>
</reference>
<dbReference type="Proteomes" id="UP000015453">
    <property type="component" value="Unassembled WGS sequence"/>
</dbReference>
<sequence length="302" mass="33359">MLSITTPIRHIVWSVHVRPRPSKIHPGSVSVVSDHDNLDPVRYTLPLLIPVSGRNLGSVSNSSSNSPGYFVLISRASSHVASDSLQRVFVSGLPGTRRFQLVLSLRTVRDTSVLISLLHVSPTKGEMSRGDCNGADNLEFPQGLKLRLGNQQLVVGWLKPADRVELQADSRFAVRIAGVVNPSVALVQCSHLNLLAPDSRFPWGQIFYSPCAISFKCVYFCLHNISPIFSLPEALPLTPWLGVRMSWLLANFGPVLLLQNSMDKESRLNHITMMVASVDICVDMQARFLQHICPIRPLADLL</sequence>
<proteinExistence type="predicted"/>
<keyword evidence="2" id="KW-1185">Reference proteome</keyword>
<comment type="caution">
    <text evidence="1">The sequence shown here is derived from an EMBL/GenBank/DDBJ whole genome shotgun (WGS) entry which is preliminary data.</text>
</comment>
<evidence type="ECO:0000313" key="2">
    <source>
        <dbReference type="Proteomes" id="UP000015453"/>
    </source>
</evidence>
<dbReference type="EMBL" id="AUSU01000018">
    <property type="protein sequence ID" value="EPS74634.1"/>
    <property type="molecule type" value="Genomic_DNA"/>
</dbReference>
<protein>
    <submittedName>
        <fullName evidence="1">Uncharacterized protein</fullName>
    </submittedName>
</protein>
<organism evidence="1 2">
    <name type="scientific">Genlisea aurea</name>
    <dbReference type="NCBI Taxonomy" id="192259"/>
    <lineage>
        <taxon>Eukaryota</taxon>
        <taxon>Viridiplantae</taxon>
        <taxon>Streptophyta</taxon>
        <taxon>Embryophyta</taxon>
        <taxon>Tracheophyta</taxon>
        <taxon>Spermatophyta</taxon>
        <taxon>Magnoliopsida</taxon>
        <taxon>eudicotyledons</taxon>
        <taxon>Gunneridae</taxon>
        <taxon>Pentapetalae</taxon>
        <taxon>asterids</taxon>
        <taxon>lamiids</taxon>
        <taxon>Lamiales</taxon>
        <taxon>Lentibulariaceae</taxon>
        <taxon>Genlisea</taxon>
    </lineage>
</organism>
<name>S8D4E8_9LAMI</name>
<accession>S8D4E8</accession>
<gene>
    <name evidence="1" type="ORF">M569_00113</name>
</gene>